<dbReference type="Pfam" id="PF01019">
    <property type="entry name" value="G_glu_transpept"/>
    <property type="match status" value="1"/>
</dbReference>
<dbReference type="InterPro" id="IPR043138">
    <property type="entry name" value="GGT_lsub"/>
</dbReference>
<dbReference type="PANTHER" id="PTHR43881:SF5">
    <property type="entry name" value="GAMMA-GLUTAMYLTRANSPEPTIDASE"/>
    <property type="match status" value="1"/>
</dbReference>
<evidence type="ECO:0000313" key="2">
    <source>
        <dbReference type="Proteomes" id="UP000298050"/>
    </source>
</evidence>
<keyword evidence="1" id="KW-0808">Transferase</keyword>
<dbReference type="PANTHER" id="PTHR43881">
    <property type="entry name" value="GAMMA-GLUTAMYLTRANSPEPTIDASE (AFU_ORTHOLOGUE AFUA_4G13580)"/>
    <property type="match status" value="1"/>
</dbReference>
<dbReference type="InterPro" id="IPR043137">
    <property type="entry name" value="GGT_ssub_C"/>
</dbReference>
<dbReference type="PRINTS" id="PR01210">
    <property type="entry name" value="GGTRANSPTASE"/>
</dbReference>
<dbReference type="Gene3D" id="1.10.246.130">
    <property type="match status" value="1"/>
</dbReference>
<dbReference type="Proteomes" id="UP000298050">
    <property type="component" value="Unassembled WGS sequence"/>
</dbReference>
<dbReference type="AlphaFoldDB" id="A0A4Z0M5Y3"/>
<dbReference type="EMBL" id="SRLE01000005">
    <property type="protein sequence ID" value="TGD74909.1"/>
    <property type="molecule type" value="Genomic_DNA"/>
</dbReference>
<sequence length="503" mass="53146">MVAASAAIAVAYPHMNSLGGDGFWLVCPPQGEPIAIDACGYSAAAATPQWYAERGLAAIPGRGGAAALCMGGTVDGWRVAREVAGEAGLAVRPLPELLAPAIAMARDGIEVTTTLVAACEKLAAEDSGSDEFRRLFLPGGVVPAAGDTLRNPELGDFIATLAREGSEAFYRGSLTGTLQAGLAAAGSPLAAEDFADYRARRVAPLQLDIDGAQLYNLPAPTQGVASLLILGIYQQLRERLPQAREVDRVHCLVEATKHAFAVRDAQVCDPQHLSPDWAGLLQAEHIAALAGEVDGERAAPWPREAAHGDTVWMGALDDQGWMVSFIQSVYWEFGSAVVIPGTGLVWNNRGLSFSLDPDHVNCLRPRCKPFHTLNPAAARCADGRRMVYGTMGGEGQPQTQAALFSRYYWEDVPLAEAIADGRWLLGRTWGDSDNDLKIEESLFRRIGDELAARGHAVKCVPQHVEMMGHAGAICLSPDASVEAASDPRSDGAALHSVAAGGAA</sequence>
<dbReference type="Gene3D" id="3.60.20.40">
    <property type="match status" value="1"/>
</dbReference>
<reference evidence="1 2" key="1">
    <citation type="submission" date="2019-04" db="EMBL/GenBank/DDBJ databases">
        <title>Taxonomy of novel Haliea sp. from mangrove soil of West Coast of India.</title>
        <authorList>
            <person name="Verma A."/>
            <person name="Kumar P."/>
            <person name="Krishnamurthi S."/>
        </authorList>
    </citation>
    <scope>NUCLEOTIDE SEQUENCE [LARGE SCALE GENOMIC DNA]</scope>
    <source>
        <strain evidence="1 2">SAOS-164</strain>
    </source>
</reference>
<comment type="caution">
    <text evidence="1">The sequence shown here is derived from an EMBL/GenBank/DDBJ whole genome shotgun (WGS) entry which is preliminary data.</text>
</comment>
<organism evidence="1 2">
    <name type="scientific">Mangrovimicrobium sediminis</name>
    <dbReference type="NCBI Taxonomy" id="2562682"/>
    <lineage>
        <taxon>Bacteria</taxon>
        <taxon>Pseudomonadati</taxon>
        <taxon>Pseudomonadota</taxon>
        <taxon>Gammaproteobacteria</taxon>
        <taxon>Cellvibrionales</taxon>
        <taxon>Halieaceae</taxon>
        <taxon>Mangrovimicrobium</taxon>
    </lineage>
</organism>
<accession>A0A4Z0M5Y3</accession>
<evidence type="ECO:0000313" key="1">
    <source>
        <dbReference type="EMBL" id="TGD74909.1"/>
    </source>
</evidence>
<keyword evidence="2" id="KW-1185">Reference proteome</keyword>
<dbReference type="SUPFAM" id="SSF56235">
    <property type="entry name" value="N-terminal nucleophile aminohydrolases (Ntn hydrolases)"/>
    <property type="match status" value="1"/>
</dbReference>
<dbReference type="OrthoDB" id="5297205at2"/>
<dbReference type="InterPro" id="IPR052896">
    <property type="entry name" value="GGT-like_enzyme"/>
</dbReference>
<proteinExistence type="predicted"/>
<dbReference type="InterPro" id="IPR029055">
    <property type="entry name" value="Ntn_hydrolases_N"/>
</dbReference>
<protein>
    <submittedName>
        <fullName evidence="1">Gamma-glutamyltransferase</fullName>
    </submittedName>
</protein>
<dbReference type="GO" id="GO:0016740">
    <property type="term" value="F:transferase activity"/>
    <property type="evidence" value="ECO:0007669"/>
    <property type="project" value="UniProtKB-KW"/>
</dbReference>
<name>A0A4Z0M5Y3_9GAMM</name>
<gene>
    <name evidence="1" type="ORF">E4634_05195</name>
</gene>